<dbReference type="InterPro" id="IPR032710">
    <property type="entry name" value="NTF2-like_dom_sf"/>
</dbReference>
<dbReference type="EMBL" id="LVHG01000056">
    <property type="protein sequence ID" value="OAK61542.1"/>
    <property type="molecule type" value="Genomic_DNA"/>
</dbReference>
<name>A0AA91DLI4_VARPD</name>
<comment type="caution">
    <text evidence="1">The sequence shown here is derived from an EMBL/GenBank/DDBJ whole genome shotgun (WGS) entry which is preliminary data.</text>
</comment>
<dbReference type="SUPFAM" id="SSF54427">
    <property type="entry name" value="NTF2-like"/>
    <property type="match status" value="1"/>
</dbReference>
<evidence type="ECO:0000313" key="2">
    <source>
        <dbReference type="Proteomes" id="UP000077852"/>
    </source>
</evidence>
<gene>
    <name evidence="1" type="ORF">A3K87_21050</name>
</gene>
<evidence type="ECO:0008006" key="3">
    <source>
        <dbReference type="Google" id="ProtNLM"/>
    </source>
</evidence>
<evidence type="ECO:0000313" key="1">
    <source>
        <dbReference type="EMBL" id="OAK61542.1"/>
    </source>
</evidence>
<proteinExistence type="predicted"/>
<reference evidence="1 2" key="1">
    <citation type="submission" date="2016-03" db="EMBL/GenBank/DDBJ databases">
        <title>Genome sequence of Variovorax paradoxus KB5.</title>
        <authorList>
            <person name="Jeong H."/>
            <person name="Hong C.E."/>
            <person name="Jo S.H."/>
            <person name="Park J.M."/>
        </authorList>
    </citation>
    <scope>NUCLEOTIDE SEQUENCE [LARGE SCALE GENOMIC DNA]</scope>
    <source>
        <strain evidence="1 2">KB5</strain>
    </source>
</reference>
<sequence length="109" mass="12208">MRTTHEVFAHHLQAFAQGLDVLVSDYTEESSILLQSGPITGLFGIGQFFEAFLKNIQPGFWEAFTIQRQEVCADVAYLVWEAKPFVTMATDTLLVRDGKIHVQTFTALG</sequence>
<protein>
    <recommendedName>
        <fullName evidence="3">Nuclear transport factor 2 family protein</fullName>
    </recommendedName>
</protein>
<dbReference type="Proteomes" id="UP000077852">
    <property type="component" value="Unassembled WGS sequence"/>
</dbReference>
<accession>A0AA91DLI4</accession>
<organism evidence="1 2">
    <name type="scientific">Variovorax paradoxus</name>
    <dbReference type="NCBI Taxonomy" id="34073"/>
    <lineage>
        <taxon>Bacteria</taxon>
        <taxon>Pseudomonadati</taxon>
        <taxon>Pseudomonadota</taxon>
        <taxon>Betaproteobacteria</taxon>
        <taxon>Burkholderiales</taxon>
        <taxon>Comamonadaceae</taxon>
        <taxon>Variovorax</taxon>
    </lineage>
</organism>
<dbReference type="AlphaFoldDB" id="A0AA91DLI4"/>